<feature type="region of interest" description="Disordered" evidence="10">
    <location>
        <begin position="504"/>
        <end position="620"/>
    </location>
</feature>
<evidence type="ECO:0000256" key="7">
    <source>
        <dbReference type="ARBA" id="ARBA00023137"/>
    </source>
</evidence>
<dbReference type="FunFam" id="1.10.510.10:FF:000027">
    <property type="entry name" value="Receptor protein-tyrosine kinase"/>
    <property type="match status" value="1"/>
</dbReference>
<evidence type="ECO:0000256" key="2">
    <source>
        <dbReference type="ARBA" id="ARBA00022553"/>
    </source>
</evidence>
<dbReference type="Pfam" id="PF03623">
    <property type="entry name" value="Focal_AT"/>
    <property type="match status" value="1"/>
</dbReference>
<dbReference type="Gene3D" id="3.30.200.20">
    <property type="entry name" value="Phosphorylase Kinase, domain 1"/>
    <property type="match status" value="1"/>
</dbReference>
<dbReference type="InterPro" id="IPR000719">
    <property type="entry name" value="Prot_kinase_dom"/>
</dbReference>
<dbReference type="PANTHER" id="PTHR24416:SF611">
    <property type="entry name" value="TYROSINE-PROTEIN KINASE TRANSMEMBRANE RECEPTOR ROR"/>
    <property type="match status" value="1"/>
</dbReference>
<keyword evidence="2" id="KW-0597">Phosphoprotein</keyword>
<dbReference type="PROSITE" id="PS00107">
    <property type="entry name" value="PROTEIN_KINASE_ATP"/>
    <property type="match status" value="1"/>
</dbReference>
<dbReference type="GO" id="GO:0005524">
    <property type="term" value="F:ATP binding"/>
    <property type="evidence" value="ECO:0007669"/>
    <property type="project" value="UniProtKB-UniRule"/>
</dbReference>
<evidence type="ECO:0000256" key="9">
    <source>
        <dbReference type="PROSITE-ProRule" id="PRU10141"/>
    </source>
</evidence>
<evidence type="ECO:0000259" key="11">
    <source>
        <dbReference type="PROSITE" id="PS50011"/>
    </source>
</evidence>
<dbReference type="Gene3D" id="1.20.120.330">
    <property type="entry name" value="Nucleotidyltransferases domain 2"/>
    <property type="match status" value="1"/>
</dbReference>
<gene>
    <name evidence="12" type="primary">100633213</name>
</gene>
<dbReference type="InterPro" id="IPR005189">
    <property type="entry name" value="Focal_adhesion_kin_target_dom"/>
</dbReference>
<evidence type="ECO:0000256" key="5">
    <source>
        <dbReference type="ARBA" id="ARBA00022777"/>
    </source>
</evidence>
<evidence type="ECO:0000256" key="1">
    <source>
        <dbReference type="ARBA" id="ARBA00004167"/>
    </source>
</evidence>
<evidence type="ECO:0000313" key="12">
    <source>
        <dbReference type="EnsemblMetazoa" id="XP_019852140.1"/>
    </source>
</evidence>
<comment type="catalytic activity">
    <reaction evidence="8">
        <text>L-tyrosyl-[protein] + ATP = O-phospho-L-tyrosyl-[protein] + ADP + H(+)</text>
        <dbReference type="Rhea" id="RHEA:10596"/>
        <dbReference type="Rhea" id="RHEA-COMP:10136"/>
        <dbReference type="Rhea" id="RHEA-COMP:20101"/>
        <dbReference type="ChEBI" id="CHEBI:15378"/>
        <dbReference type="ChEBI" id="CHEBI:30616"/>
        <dbReference type="ChEBI" id="CHEBI:46858"/>
        <dbReference type="ChEBI" id="CHEBI:61978"/>
        <dbReference type="ChEBI" id="CHEBI:456216"/>
        <dbReference type="EC" id="2.7.10.1"/>
    </reaction>
</comment>
<dbReference type="SMART" id="SM00219">
    <property type="entry name" value="TyrKc"/>
    <property type="match status" value="1"/>
</dbReference>
<feature type="binding site" evidence="9">
    <location>
        <position position="258"/>
    </location>
    <ligand>
        <name>ATP</name>
        <dbReference type="ChEBI" id="CHEBI:30616"/>
    </ligand>
</feature>
<dbReference type="PANTHER" id="PTHR24416">
    <property type="entry name" value="TYROSINE-PROTEIN KINASE RECEPTOR"/>
    <property type="match status" value="1"/>
</dbReference>
<dbReference type="InterPro" id="IPR020635">
    <property type="entry name" value="Tyr_kinase_cat_dom"/>
</dbReference>
<organism evidence="12 13">
    <name type="scientific">Amphimedon queenslandica</name>
    <name type="common">Sponge</name>
    <dbReference type="NCBI Taxonomy" id="400682"/>
    <lineage>
        <taxon>Eukaryota</taxon>
        <taxon>Metazoa</taxon>
        <taxon>Porifera</taxon>
        <taxon>Demospongiae</taxon>
        <taxon>Heteroscleromorpha</taxon>
        <taxon>Haplosclerida</taxon>
        <taxon>Niphatidae</taxon>
        <taxon>Amphimedon</taxon>
    </lineage>
</organism>
<dbReference type="Proteomes" id="UP000007879">
    <property type="component" value="Unassembled WGS sequence"/>
</dbReference>
<feature type="compositionally biased region" description="Acidic residues" evidence="10">
    <location>
        <begin position="712"/>
        <end position="721"/>
    </location>
</feature>
<dbReference type="Pfam" id="PF07714">
    <property type="entry name" value="PK_Tyr_Ser-Thr"/>
    <property type="match status" value="1"/>
</dbReference>
<dbReference type="AlphaFoldDB" id="A0AAN0J546"/>
<evidence type="ECO:0000256" key="8">
    <source>
        <dbReference type="ARBA" id="ARBA00051243"/>
    </source>
</evidence>
<keyword evidence="6 9" id="KW-0067">ATP-binding</keyword>
<proteinExistence type="predicted"/>
<evidence type="ECO:0000256" key="10">
    <source>
        <dbReference type="SAM" id="MobiDB-lite"/>
    </source>
</evidence>
<feature type="compositionally biased region" description="Low complexity" evidence="10">
    <location>
        <begin position="604"/>
        <end position="619"/>
    </location>
</feature>
<dbReference type="InterPro" id="IPR017441">
    <property type="entry name" value="Protein_kinase_ATP_BS"/>
</dbReference>
<evidence type="ECO:0000256" key="4">
    <source>
        <dbReference type="ARBA" id="ARBA00022741"/>
    </source>
</evidence>
<dbReference type="GO" id="GO:0005925">
    <property type="term" value="C:focal adhesion"/>
    <property type="evidence" value="ECO:0007669"/>
    <property type="project" value="InterPro"/>
</dbReference>
<dbReference type="GO" id="GO:0007172">
    <property type="term" value="P:signal complex assembly"/>
    <property type="evidence" value="ECO:0007669"/>
    <property type="project" value="InterPro"/>
</dbReference>
<dbReference type="SUPFAM" id="SSF68993">
    <property type="entry name" value="FAT domain of focal adhesion kinase"/>
    <property type="match status" value="1"/>
</dbReference>
<keyword evidence="13" id="KW-1185">Reference proteome</keyword>
<dbReference type="EnsemblMetazoa" id="XM_019996581.1">
    <property type="protein sequence ID" value="XP_019852140.1"/>
    <property type="gene ID" value="LOC100633213"/>
</dbReference>
<dbReference type="PROSITE" id="PS00109">
    <property type="entry name" value="PROTEIN_KINASE_TYR"/>
    <property type="match status" value="1"/>
</dbReference>
<dbReference type="InterPro" id="IPR036137">
    <property type="entry name" value="Focal_adhe_kin_target_dom_sf"/>
</dbReference>
<dbReference type="SUPFAM" id="SSF56112">
    <property type="entry name" value="Protein kinase-like (PK-like)"/>
    <property type="match status" value="1"/>
</dbReference>
<accession>A0AAN0J546</accession>
<feature type="compositionally biased region" description="Basic and acidic residues" evidence="10">
    <location>
        <begin position="524"/>
        <end position="539"/>
    </location>
</feature>
<dbReference type="PROSITE" id="PS50011">
    <property type="entry name" value="PROTEIN_KINASE_DOM"/>
    <property type="match status" value="1"/>
</dbReference>
<evidence type="ECO:0000256" key="3">
    <source>
        <dbReference type="ARBA" id="ARBA00022679"/>
    </source>
</evidence>
<reference evidence="12" key="2">
    <citation type="submission" date="2024-06" db="UniProtKB">
        <authorList>
            <consortium name="EnsemblMetazoa"/>
        </authorList>
    </citation>
    <scope>IDENTIFICATION</scope>
</reference>
<dbReference type="GO" id="GO:0005886">
    <property type="term" value="C:plasma membrane"/>
    <property type="evidence" value="ECO:0007669"/>
    <property type="project" value="TreeGrafter"/>
</dbReference>
<feature type="compositionally biased region" description="Basic residues" evidence="10">
    <location>
        <begin position="30"/>
        <end position="39"/>
    </location>
</feature>
<dbReference type="InterPro" id="IPR001245">
    <property type="entry name" value="Ser-Thr/Tyr_kinase_cat_dom"/>
</dbReference>
<keyword evidence="3" id="KW-0808">Transferase</keyword>
<dbReference type="GO" id="GO:0043235">
    <property type="term" value="C:receptor complex"/>
    <property type="evidence" value="ECO:0007669"/>
    <property type="project" value="TreeGrafter"/>
</dbReference>
<dbReference type="InterPro" id="IPR050122">
    <property type="entry name" value="RTK"/>
</dbReference>
<dbReference type="GO" id="GO:0004714">
    <property type="term" value="F:transmembrane receptor protein tyrosine kinase activity"/>
    <property type="evidence" value="ECO:0007669"/>
    <property type="project" value="UniProtKB-EC"/>
</dbReference>
<dbReference type="Gene3D" id="1.10.510.10">
    <property type="entry name" value="Transferase(Phosphotransferase) domain 1"/>
    <property type="match status" value="1"/>
</dbReference>
<evidence type="ECO:0000313" key="13">
    <source>
        <dbReference type="Proteomes" id="UP000007879"/>
    </source>
</evidence>
<dbReference type="GO" id="GO:0007169">
    <property type="term" value="P:cell surface receptor protein tyrosine kinase signaling pathway"/>
    <property type="evidence" value="ECO:0007669"/>
    <property type="project" value="TreeGrafter"/>
</dbReference>
<keyword evidence="5" id="KW-0418">Kinase</keyword>
<reference evidence="13" key="1">
    <citation type="journal article" date="2010" name="Nature">
        <title>The Amphimedon queenslandica genome and the evolution of animal complexity.</title>
        <authorList>
            <person name="Srivastava M."/>
            <person name="Simakov O."/>
            <person name="Chapman J."/>
            <person name="Fahey B."/>
            <person name="Gauthier M.E."/>
            <person name="Mitros T."/>
            <person name="Richards G.S."/>
            <person name="Conaco C."/>
            <person name="Dacre M."/>
            <person name="Hellsten U."/>
            <person name="Larroux C."/>
            <person name="Putnam N.H."/>
            <person name="Stanke M."/>
            <person name="Adamska M."/>
            <person name="Darling A."/>
            <person name="Degnan S.M."/>
            <person name="Oakley T.H."/>
            <person name="Plachetzki D.C."/>
            <person name="Zhai Y."/>
            <person name="Adamski M."/>
            <person name="Calcino A."/>
            <person name="Cummins S.F."/>
            <person name="Goodstein D.M."/>
            <person name="Harris C."/>
            <person name="Jackson D.J."/>
            <person name="Leys S.P."/>
            <person name="Shu S."/>
            <person name="Woodcroft B.J."/>
            <person name="Vervoort M."/>
            <person name="Kosik K.S."/>
            <person name="Manning G."/>
            <person name="Degnan B.M."/>
            <person name="Rokhsar D.S."/>
        </authorList>
    </citation>
    <scope>NUCLEOTIDE SEQUENCE [LARGE SCALE GENOMIC DNA]</scope>
</reference>
<sequence>MMSVRWVDSFMKFISSSSGGDSTGGGVPRDKKRRGRRHREGTSGSGGRRGPLQYADSFIFVPSNEESAQRRSRANTDASGLYSLLKNRHSTVQDTPVDHLPVDQSPLPVDQSPVDRCSLLAHGPTPVYQRLDSVSGPSLTVQPVIRQTASCTDINDHKDGSSLLEEDQWNKGGVPVPYNPASIGNRHCFSEDDINNASSDDDDYAHVKDPDRLMKSLGRPLSPTDIMLADRLGEGQFGDVHKGILYPDTTEEVAVAVKTCKPDSAPEERVKFLQEAAIMKQFNHPHIVKLFGVVTQGLRTYIVMELAPLGQLRQYLLLNGESISQDILLNYIKQLCSAMVHLESKNYVHRDIAARNILLLSPDKIKLSDFGLSRWLEEADFYVASRGKLPIKWMAPESINFRRFTGSSDVWMFGVCCWEILMRGVKPFMSIKNDEVIGKLERGERLPLPPDCPPSLFNIMNHCWQYEPEERPSFTDIEQQLCVILEQEKHFNALAVSGRIRGYEVPDRPHVPIGRVPSGGAHRPPHDRPPHERPPHDRPPPVTERLGGTEGPVGTYRSDDGSTEGPPLPPRSVLNRPLPPEPTRKTRTNGSDSTVDPYLVTTLPGRGATPPPARGATPPIVTTPPLAQVVSPGVSERCFSPVPPPAIIRQQQKTRGSYYDNEEQQPGSDGYYSTVYSGNIEEDSINRNVRDPSPYEDPEEVGVASGGGGVASEEEEEEDDDSVLEELLACTTGVVQSIVELSTKLPAARPGDYVDLVKGVGVSLRQLLVKVDSSLDMIPEHTHSKVKMAHKVLSSDMTQLVKSMKELQENYQSFLLDHYQKQMLQSANIIAVNSKHLLEAFSQARRSRRHKR</sequence>
<protein>
    <recommendedName>
        <fullName evidence="11">Protein kinase domain-containing protein</fullName>
    </recommendedName>
</protein>
<comment type="subcellular location">
    <subcellularLocation>
        <location evidence="1">Membrane</location>
        <topology evidence="1">Single-pass membrane protein</topology>
    </subcellularLocation>
</comment>
<feature type="domain" description="Protein kinase" evidence="11">
    <location>
        <begin position="226"/>
        <end position="483"/>
    </location>
</feature>
<feature type="region of interest" description="Disordered" evidence="10">
    <location>
        <begin position="17"/>
        <end position="53"/>
    </location>
</feature>
<dbReference type="InterPro" id="IPR008266">
    <property type="entry name" value="Tyr_kinase_AS"/>
</dbReference>
<name>A0AAN0J546_AMPQE</name>
<dbReference type="InterPro" id="IPR011009">
    <property type="entry name" value="Kinase-like_dom_sf"/>
</dbReference>
<keyword evidence="7" id="KW-0829">Tyrosine-protein kinase</keyword>
<feature type="region of interest" description="Disordered" evidence="10">
    <location>
        <begin position="650"/>
        <end position="721"/>
    </location>
</feature>
<dbReference type="PRINTS" id="PR00109">
    <property type="entry name" value="TYRKINASE"/>
</dbReference>
<keyword evidence="4 9" id="KW-0547">Nucleotide-binding</keyword>
<evidence type="ECO:0000256" key="6">
    <source>
        <dbReference type="ARBA" id="ARBA00022840"/>
    </source>
</evidence>